<protein>
    <submittedName>
        <fullName evidence="2">Uncharacterized protein</fullName>
    </submittedName>
</protein>
<proteinExistence type="predicted"/>
<organism evidence="2 3">
    <name type="scientific">Anaerococcus octavius</name>
    <dbReference type="NCBI Taxonomy" id="54007"/>
    <lineage>
        <taxon>Bacteria</taxon>
        <taxon>Bacillati</taxon>
        <taxon>Bacillota</taxon>
        <taxon>Tissierellia</taxon>
        <taxon>Tissierellales</taxon>
        <taxon>Peptoniphilaceae</taxon>
        <taxon>Anaerococcus</taxon>
    </lineage>
</organism>
<evidence type="ECO:0000313" key="3">
    <source>
        <dbReference type="Proteomes" id="UP000255124"/>
    </source>
</evidence>
<accession>A0A380WWH1</accession>
<dbReference type="EMBL" id="UFTA01000002">
    <property type="protein sequence ID" value="SUU93143.1"/>
    <property type="molecule type" value="Genomic_DNA"/>
</dbReference>
<reference evidence="2 3" key="1">
    <citation type="submission" date="2018-06" db="EMBL/GenBank/DDBJ databases">
        <authorList>
            <consortium name="Pathogen Informatics"/>
            <person name="Doyle S."/>
        </authorList>
    </citation>
    <scope>NUCLEOTIDE SEQUENCE [LARGE SCALE GENOMIC DNA]</scope>
    <source>
        <strain evidence="2 3">NCTC9810</strain>
    </source>
</reference>
<dbReference type="OrthoDB" id="6289540at2"/>
<keyword evidence="1" id="KW-0732">Signal</keyword>
<evidence type="ECO:0000313" key="2">
    <source>
        <dbReference type="EMBL" id="SUU93143.1"/>
    </source>
</evidence>
<evidence type="ECO:0000256" key="1">
    <source>
        <dbReference type="SAM" id="SignalP"/>
    </source>
</evidence>
<sequence length="219" mass="24516">MKIKKILPKALAVAILTSTLASTSFASGSVNTNSGLYRSRRTRQAYMNLTADQRREIDAINTNNNTQITIKEVKAHGKYKLPIVKGQNYLYAFMDDRNNNGMVGENDKDAVNNPISAEKEVAREEVLEKEAITELPETETTTSIEGVDEEKEANIIPAEYLDRLEESLKKAKQTISAAEVLTKTMPRFATEYGEVLNKLIEDQYKIITRAESILQANGR</sequence>
<feature type="chain" id="PRO_5016731209" evidence="1">
    <location>
        <begin position="27"/>
        <end position="219"/>
    </location>
</feature>
<dbReference type="RefSeq" id="WP_115595692.1">
    <property type="nucleotide sequence ID" value="NZ_UFTA01000002.1"/>
</dbReference>
<dbReference type="Proteomes" id="UP000255124">
    <property type="component" value="Unassembled WGS sequence"/>
</dbReference>
<feature type="signal peptide" evidence="1">
    <location>
        <begin position="1"/>
        <end position="26"/>
    </location>
</feature>
<dbReference type="AlphaFoldDB" id="A0A380WWH1"/>
<name>A0A380WWH1_9FIRM</name>
<gene>
    <name evidence="2" type="ORF">NCTC9810_01493</name>
</gene>